<proteinExistence type="predicted"/>
<dbReference type="Proteomes" id="UP000887565">
    <property type="component" value="Unplaced"/>
</dbReference>
<reference evidence="2" key="1">
    <citation type="submission" date="2022-11" db="UniProtKB">
        <authorList>
            <consortium name="WormBaseParasite"/>
        </authorList>
    </citation>
    <scope>IDENTIFICATION</scope>
</reference>
<sequence>LPDDLQCPIRLNSGQGSLGSETARDASTTTTAAVTVAVSFGRYHSTTLTSPDIFSIIDGCIVTGITYLSNGSGRAIAIADAETTEAAKNPILITQKG</sequence>
<dbReference type="WBParaSite" id="nRc.2.0.1.t31612-RA">
    <property type="protein sequence ID" value="nRc.2.0.1.t31612-RA"/>
    <property type="gene ID" value="nRc.2.0.1.g31612"/>
</dbReference>
<accession>A0A915JYZ9</accession>
<dbReference type="AlphaFoldDB" id="A0A915JYZ9"/>
<organism evidence="1 2">
    <name type="scientific">Romanomermis culicivorax</name>
    <name type="common">Nematode worm</name>
    <dbReference type="NCBI Taxonomy" id="13658"/>
    <lineage>
        <taxon>Eukaryota</taxon>
        <taxon>Metazoa</taxon>
        <taxon>Ecdysozoa</taxon>
        <taxon>Nematoda</taxon>
        <taxon>Enoplea</taxon>
        <taxon>Dorylaimia</taxon>
        <taxon>Mermithida</taxon>
        <taxon>Mermithoidea</taxon>
        <taxon>Mermithidae</taxon>
        <taxon>Romanomermis</taxon>
    </lineage>
</organism>
<protein>
    <submittedName>
        <fullName evidence="2">Capsid protein</fullName>
    </submittedName>
</protein>
<evidence type="ECO:0000313" key="2">
    <source>
        <dbReference type="WBParaSite" id="nRc.2.0.1.t31612-RA"/>
    </source>
</evidence>
<keyword evidence="1" id="KW-1185">Reference proteome</keyword>
<name>A0A915JYZ9_ROMCU</name>
<evidence type="ECO:0000313" key="1">
    <source>
        <dbReference type="Proteomes" id="UP000887565"/>
    </source>
</evidence>